<dbReference type="NCBIfam" id="TIGR00231">
    <property type="entry name" value="small_GTP"/>
    <property type="match status" value="1"/>
</dbReference>
<dbReference type="PRINTS" id="PR00449">
    <property type="entry name" value="RASTRNSFRMNG"/>
</dbReference>
<dbReference type="InterPro" id="IPR020635">
    <property type="entry name" value="Tyr_kinase_cat_dom"/>
</dbReference>
<dbReference type="PROSITE" id="PS00109">
    <property type="entry name" value="PROTEIN_KINASE_TYR"/>
    <property type="match status" value="1"/>
</dbReference>
<dbReference type="InterPro" id="IPR027417">
    <property type="entry name" value="P-loop_NTPase"/>
</dbReference>
<comment type="similarity">
    <text evidence="1">Belongs to the protein kinase superfamily. TKL Ser/Thr protein kinase family. ROCO subfamily.</text>
</comment>
<dbReference type="PROSITE" id="PS50011">
    <property type="entry name" value="PROTEIN_KINASE_DOM"/>
    <property type="match status" value="1"/>
</dbReference>
<dbReference type="SUPFAM" id="SSF56112">
    <property type="entry name" value="Protein kinase-like (PK-like)"/>
    <property type="match status" value="1"/>
</dbReference>
<dbReference type="Gene3D" id="3.30.200.20">
    <property type="entry name" value="Phosphorylase Kinase, domain 1"/>
    <property type="match status" value="1"/>
</dbReference>
<dbReference type="Pfam" id="PF07714">
    <property type="entry name" value="PK_Tyr_Ser-Thr"/>
    <property type="match status" value="1"/>
</dbReference>
<organism evidence="4 5">
    <name type="scientific">Porites lobata</name>
    <dbReference type="NCBI Taxonomy" id="104759"/>
    <lineage>
        <taxon>Eukaryota</taxon>
        <taxon>Metazoa</taxon>
        <taxon>Cnidaria</taxon>
        <taxon>Anthozoa</taxon>
        <taxon>Hexacorallia</taxon>
        <taxon>Scleractinia</taxon>
        <taxon>Fungiina</taxon>
        <taxon>Poritidae</taxon>
        <taxon>Porites</taxon>
    </lineage>
</organism>
<feature type="domain" description="Protein kinase" evidence="3">
    <location>
        <begin position="5"/>
        <end position="275"/>
    </location>
</feature>
<evidence type="ECO:0000256" key="1">
    <source>
        <dbReference type="ARBA" id="ARBA00008171"/>
    </source>
</evidence>
<gene>
    <name evidence="4" type="ORF">PLOB_00042228</name>
</gene>
<dbReference type="Gene3D" id="1.10.510.10">
    <property type="entry name" value="Transferase(Phosphotransferase) domain 1"/>
    <property type="match status" value="1"/>
</dbReference>
<evidence type="ECO:0000313" key="4">
    <source>
        <dbReference type="EMBL" id="CAH3142252.1"/>
    </source>
</evidence>
<dbReference type="SMART" id="SM00173">
    <property type="entry name" value="RAS"/>
    <property type="match status" value="1"/>
</dbReference>
<evidence type="ECO:0000256" key="2">
    <source>
        <dbReference type="SAM" id="Coils"/>
    </source>
</evidence>
<dbReference type="PROSITE" id="PS51419">
    <property type="entry name" value="RAB"/>
    <property type="match status" value="1"/>
</dbReference>
<name>A0ABN8PEP2_9CNID</name>
<proteinExistence type="inferred from homology"/>
<dbReference type="Proteomes" id="UP001159405">
    <property type="component" value="Unassembled WGS sequence"/>
</dbReference>
<dbReference type="InterPro" id="IPR008266">
    <property type="entry name" value="Tyr_kinase_AS"/>
</dbReference>
<dbReference type="PROSITE" id="PS51421">
    <property type="entry name" value="RAS"/>
    <property type="match status" value="1"/>
</dbReference>
<dbReference type="InterPro" id="IPR051681">
    <property type="entry name" value="Ser/Thr_Kinases-Pseudokinases"/>
</dbReference>
<protein>
    <recommendedName>
        <fullName evidence="3">Protein kinase domain-containing protein</fullName>
    </recommendedName>
</protein>
<reference evidence="4 5" key="1">
    <citation type="submission" date="2022-05" db="EMBL/GenBank/DDBJ databases">
        <authorList>
            <consortium name="Genoscope - CEA"/>
            <person name="William W."/>
        </authorList>
    </citation>
    <scope>NUCLEOTIDE SEQUENCE [LARGE SCALE GENOMIC DNA]</scope>
</reference>
<dbReference type="SUPFAM" id="SSF52540">
    <property type="entry name" value="P-loop containing nucleoside triphosphate hydrolases"/>
    <property type="match status" value="1"/>
</dbReference>
<dbReference type="InterPro" id="IPR001245">
    <property type="entry name" value="Ser-Thr/Tyr_kinase_cat_dom"/>
</dbReference>
<dbReference type="SMART" id="SM00175">
    <property type="entry name" value="RAB"/>
    <property type="match status" value="1"/>
</dbReference>
<dbReference type="Gene3D" id="3.40.50.300">
    <property type="entry name" value="P-loop containing nucleotide triphosphate hydrolases"/>
    <property type="match status" value="1"/>
</dbReference>
<feature type="coiled-coil region" evidence="2">
    <location>
        <begin position="254"/>
        <end position="281"/>
    </location>
</feature>
<dbReference type="SMART" id="SM00219">
    <property type="entry name" value="TyrKc"/>
    <property type="match status" value="1"/>
</dbReference>
<dbReference type="Pfam" id="PF00071">
    <property type="entry name" value="Ras"/>
    <property type="match status" value="1"/>
</dbReference>
<keyword evidence="2" id="KW-0175">Coiled coil</keyword>
<evidence type="ECO:0000313" key="5">
    <source>
        <dbReference type="Proteomes" id="UP001159405"/>
    </source>
</evidence>
<dbReference type="InterPro" id="IPR005225">
    <property type="entry name" value="Small_GTP-bd"/>
</dbReference>
<sequence>MLSRFRLKNEIGSGSFGKVYKESWNGELVAVKILRDGLFDANDTHGHVQKFHDECKILQRLRHKNVVQLKEFIITHTSPPMLITELLDCDLVKYIGSLHPCKIPFPETVSIALDVAEGLAYLHRQNPPIVHRDLATKNVLLTKNKQAKIADLGIAKCFSLQQKMFSSPNCGTPAYAAPETFSTKQAQKVVYGVEIDIFSFGVMLMEVVNSSRPKMEPDWPFDKDGQRIPETVRRKGDISKMGDHKLSKLVLNCIEDHSDRRPNAEEVVNRLQRELSKLHKKEEIFRRSKPHSPPKLKVIALGASGTGKTCVIKRFVNSSYPQNVCETETYTVGQEFYWKDISLGGKDYRLEITDTAGQEKYHSIPKSLARNVEGILLVFDIQIRDSLLEGIPKMLKLLDADKADTTSIILVGNKVDAKVRQVTSLEAEQYARKLGVHYIETSAKTGENVQKLFEEMTREIYETLDLSDIDVFVPSAGDVRIHLQDDAPRNKNICEKLRDWMCG</sequence>
<keyword evidence="5" id="KW-1185">Reference proteome</keyword>
<dbReference type="InterPro" id="IPR000719">
    <property type="entry name" value="Prot_kinase_dom"/>
</dbReference>
<dbReference type="SMART" id="SM00174">
    <property type="entry name" value="RHO"/>
    <property type="match status" value="1"/>
</dbReference>
<dbReference type="CDD" id="cd00154">
    <property type="entry name" value="Rab"/>
    <property type="match status" value="1"/>
</dbReference>
<dbReference type="SMART" id="SM00176">
    <property type="entry name" value="RAN"/>
    <property type="match status" value="1"/>
</dbReference>
<dbReference type="InterPro" id="IPR011009">
    <property type="entry name" value="Kinase-like_dom_sf"/>
</dbReference>
<dbReference type="PANTHER" id="PTHR44329:SF214">
    <property type="entry name" value="PROTEIN KINASE DOMAIN-CONTAINING PROTEIN"/>
    <property type="match status" value="1"/>
</dbReference>
<evidence type="ECO:0000259" key="3">
    <source>
        <dbReference type="PROSITE" id="PS50011"/>
    </source>
</evidence>
<dbReference type="EMBL" id="CALNXK010000068">
    <property type="protein sequence ID" value="CAH3142252.1"/>
    <property type="molecule type" value="Genomic_DNA"/>
</dbReference>
<dbReference type="PANTHER" id="PTHR44329">
    <property type="entry name" value="SERINE/THREONINE-PROTEIN KINASE TNNI3K-RELATED"/>
    <property type="match status" value="1"/>
</dbReference>
<comment type="caution">
    <text evidence="4">The sequence shown here is derived from an EMBL/GenBank/DDBJ whole genome shotgun (WGS) entry which is preliminary data.</text>
</comment>
<dbReference type="InterPro" id="IPR001806">
    <property type="entry name" value="Small_GTPase"/>
</dbReference>
<accession>A0ABN8PEP2</accession>